<comment type="catalytic activity">
    <reaction evidence="1">
        <text>5-amino-6-(5-phospho-D-ribosylamino)uracil + H2O = 5,6-diaminouracil + D-ribose 5-phosphate</text>
        <dbReference type="Rhea" id="RHEA:55020"/>
        <dbReference type="ChEBI" id="CHEBI:15377"/>
        <dbReference type="ChEBI" id="CHEBI:46252"/>
        <dbReference type="ChEBI" id="CHEBI:58453"/>
        <dbReference type="ChEBI" id="CHEBI:78346"/>
    </reaction>
</comment>
<dbReference type="RefSeq" id="WP_121127240.1">
    <property type="nucleotide sequence ID" value="NZ_RBWS01000029.1"/>
</dbReference>
<dbReference type="NCBIfam" id="TIGR02464">
    <property type="entry name" value="ribofla_fusion"/>
    <property type="match status" value="1"/>
</dbReference>
<proteinExistence type="predicted"/>
<evidence type="ECO:0000256" key="1">
    <source>
        <dbReference type="ARBA" id="ARBA00000022"/>
    </source>
</evidence>
<dbReference type="OrthoDB" id="67297at2"/>
<evidence type="ECO:0000313" key="4">
    <source>
        <dbReference type="EMBL" id="RKO68545.1"/>
    </source>
</evidence>
<evidence type="ECO:0000313" key="5">
    <source>
        <dbReference type="Proteomes" id="UP000282423"/>
    </source>
</evidence>
<dbReference type="Gene3D" id="1.10.357.40">
    <property type="entry name" value="YbiA-like"/>
    <property type="match status" value="1"/>
</dbReference>
<dbReference type="SUPFAM" id="SSF143990">
    <property type="entry name" value="YbiA-like"/>
    <property type="match status" value="1"/>
</dbReference>
<dbReference type="CDD" id="cd15457">
    <property type="entry name" value="NADAR"/>
    <property type="match status" value="1"/>
</dbReference>
<sequence>MEQYDIKWLTDMFESGGTVKFLFFWGHTNKQNQEVGKFVFSQWHESPFIVDNITYKTAEHWMMAQKALLFEDKKSFEKIINCNKPGEAKELGRKVIGYDDQIWNEQKFEIVKNGNIHKFNQHPGLAEYLLKTENRILVEASPVDTIWGIGLSQDDFDIENIYCWRGQNLLGFALMEVRDFLRQFGQFHTLQNAKQPPWSKFPDKDNMDMFWRMGVGEEYLIEFGGYYDYLSEREQRIYQLSHPQPYTWRNFYK</sequence>
<dbReference type="EMBL" id="RBWS01000029">
    <property type="protein sequence ID" value="RKO68545.1"/>
    <property type="molecule type" value="Genomic_DNA"/>
</dbReference>
<comment type="caution">
    <text evidence="4">The sequence shown here is derived from an EMBL/GenBank/DDBJ whole genome shotgun (WGS) entry which is preliminary data.</text>
</comment>
<gene>
    <name evidence="4" type="ORF">D7322_26800</name>
</gene>
<name>A0A420VQI2_9SPHI</name>
<reference evidence="4 5" key="1">
    <citation type="submission" date="2018-10" db="EMBL/GenBank/DDBJ databases">
        <title>Sphingobacterium sp. M05W1-28.</title>
        <authorList>
            <person name="Cai H."/>
        </authorList>
    </citation>
    <scope>NUCLEOTIDE SEQUENCE [LARGE SCALE GENOMIC DNA]</scope>
    <source>
        <strain evidence="4 5">M05W1-28</strain>
    </source>
</reference>
<accession>A0A420VQI2</accession>
<comment type="catalytic activity">
    <reaction evidence="2">
        <text>2,5-diamino-6-hydroxy-4-(5-phosphoribosylamino)-pyrimidine + H2O = 2,5,6-triamino-4-hydroxypyrimidine + D-ribose 5-phosphate</text>
        <dbReference type="Rhea" id="RHEA:23436"/>
        <dbReference type="ChEBI" id="CHEBI:15377"/>
        <dbReference type="ChEBI" id="CHEBI:58614"/>
        <dbReference type="ChEBI" id="CHEBI:78346"/>
        <dbReference type="ChEBI" id="CHEBI:137796"/>
    </reaction>
</comment>
<keyword evidence="5" id="KW-1185">Reference proteome</keyword>
<dbReference type="AlphaFoldDB" id="A0A420VQI2"/>
<dbReference type="InterPro" id="IPR012816">
    <property type="entry name" value="NADAR"/>
</dbReference>
<protein>
    <submittedName>
        <fullName evidence="4">NADAR family protein</fullName>
    </submittedName>
</protein>
<dbReference type="Pfam" id="PF08719">
    <property type="entry name" value="NADAR"/>
    <property type="match status" value="1"/>
</dbReference>
<dbReference type="InterPro" id="IPR037238">
    <property type="entry name" value="YbiA-like_sf"/>
</dbReference>
<evidence type="ECO:0000259" key="3">
    <source>
        <dbReference type="Pfam" id="PF08719"/>
    </source>
</evidence>
<feature type="domain" description="NADAR" evidence="3">
    <location>
        <begin position="23"/>
        <end position="182"/>
    </location>
</feature>
<organism evidence="4 5">
    <name type="scientific">Sphingobacterium puteale</name>
    <dbReference type="NCBI Taxonomy" id="2420510"/>
    <lineage>
        <taxon>Bacteria</taxon>
        <taxon>Pseudomonadati</taxon>
        <taxon>Bacteroidota</taxon>
        <taxon>Sphingobacteriia</taxon>
        <taxon>Sphingobacteriales</taxon>
        <taxon>Sphingobacteriaceae</taxon>
        <taxon>Sphingobacterium</taxon>
    </lineage>
</organism>
<dbReference type="Proteomes" id="UP000282423">
    <property type="component" value="Unassembled WGS sequence"/>
</dbReference>
<evidence type="ECO:0000256" key="2">
    <source>
        <dbReference type="ARBA" id="ARBA00000751"/>
    </source>
</evidence>